<reference evidence="4 5" key="1">
    <citation type="submission" date="2019-07" db="EMBL/GenBank/DDBJ databases">
        <title>Finished genome of Venturia effusa.</title>
        <authorList>
            <person name="Young C.A."/>
            <person name="Cox M.P."/>
            <person name="Ganley A.R.D."/>
            <person name="David W.J."/>
        </authorList>
    </citation>
    <scope>NUCLEOTIDE SEQUENCE [LARGE SCALE GENOMIC DNA]</scope>
    <source>
        <strain evidence="5">albino</strain>
    </source>
</reference>
<proteinExistence type="predicted"/>
<name>A0A517L563_9PEZI</name>
<dbReference type="InterPro" id="IPR001245">
    <property type="entry name" value="Ser-Thr/Tyr_kinase_cat_dom"/>
</dbReference>
<keyword evidence="2" id="KW-0067">ATP-binding</keyword>
<dbReference type="PANTHER" id="PTHR27001:SF931">
    <property type="entry name" value="OS11G0664100 PROTEIN"/>
    <property type="match status" value="1"/>
</dbReference>
<sequence length="248" mass="27676">MSAGQVSLRTESDLETIAGGTTGLIKLHAGHTYVEKAPYPDSKDARSSLRDLRREYSAYQRLPLHARLLRLHPDSKPERLLLPYLRNGCLHDFLRATPVSSAQRLQFAADAAEGLSLLHCAGIVHGDINSWNFLVDDDFRLCIIDFAGSTIDGQDGSAFEGVRYCLPRSFEDPSTIQTDLFALGSLLYEIITGEEPYHEYQDEEVEMLFKIGLFPSTEDLPLGETILGCWQGAYDSAKLVHENVQKML</sequence>
<organism evidence="4 5">
    <name type="scientific">Venturia effusa</name>
    <dbReference type="NCBI Taxonomy" id="50376"/>
    <lineage>
        <taxon>Eukaryota</taxon>
        <taxon>Fungi</taxon>
        <taxon>Dikarya</taxon>
        <taxon>Ascomycota</taxon>
        <taxon>Pezizomycotina</taxon>
        <taxon>Dothideomycetes</taxon>
        <taxon>Pleosporomycetidae</taxon>
        <taxon>Venturiales</taxon>
        <taxon>Venturiaceae</taxon>
        <taxon>Venturia</taxon>
    </lineage>
</organism>
<dbReference type="InterPro" id="IPR000719">
    <property type="entry name" value="Prot_kinase_dom"/>
</dbReference>
<dbReference type="GO" id="GO:0004672">
    <property type="term" value="F:protein kinase activity"/>
    <property type="evidence" value="ECO:0007669"/>
    <property type="project" value="InterPro"/>
</dbReference>
<gene>
    <name evidence="4" type="ORF">FKW77_004214</name>
</gene>
<dbReference type="GO" id="GO:0005524">
    <property type="term" value="F:ATP binding"/>
    <property type="evidence" value="ECO:0007669"/>
    <property type="project" value="UniProtKB-KW"/>
</dbReference>
<dbReference type="SUPFAM" id="SSF56112">
    <property type="entry name" value="Protein kinase-like (PK-like)"/>
    <property type="match status" value="1"/>
</dbReference>
<dbReference type="PANTHER" id="PTHR27001">
    <property type="entry name" value="OS01G0253100 PROTEIN"/>
    <property type="match status" value="1"/>
</dbReference>
<dbReference type="Pfam" id="PF07714">
    <property type="entry name" value="PK_Tyr_Ser-Thr"/>
    <property type="match status" value="1"/>
</dbReference>
<keyword evidence="1" id="KW-0547">Nucleotide-binding</keyword>
<dbReference type="EMBL" id="CP042189">
    <property type="protein sequence ID" value="QDS70785.1"/>
    <property type="molecule type" value="Genomic_DNA"/>
</dbReference>
<keyword evidence="5" id="KW-1185">Reference proteome</keyword>
<evidence type="ECO:0000259" key="3">
    <source>
        <dbReference type="PROSITE" id="PS50011"/>
    </source>
</evidence>
<dbReference type="GO" id="GO:0005886">
    <property type="term" value="C:plasma membrane"/>
    <property type="evidence" value="ECO:0007669"/>
    <property type="project" value="TreeGrafter"/>
</dbReference>
<dbReference type="InterPro" id="IPR011009">
    <property type="entry name" value="Kinase-like_dom_sf"/>
</dbReference>
<dbReference type="PROSITE" id="PS50011">
    <property type="entry name" value="PROTEIN_KINASE_DOM"/>
    <property type="match status" value="1"/>
</dbReference>
<evidence type="ECO:0000313" key="5">
    <source>
        <dbReference type="Proteomes" id="UP000316270"/>
    </source>
</evidence>
<dbReference type="AlphaFoldDB" id="A0A517L563"/>
<accession>A0A517L563</accession>
<protein>
    <recommendedName>
        <fullName evidence="3">Protein kinase domain-containing protein</fullName>
    </recommendedName>
</protein>
<dbReference type="STRING" id="50376.A0A517L563"/>
<dbReference type="OrthoDB" id="1668230at2759"/>
<evidence type="ECO:0000313" key="4">
    <source>
        <dbReference type="EMBL" id="QDS70785.1"/>
    </source>
</evidence>
<feature type="domain" description="Protein kinase" evidence="3">
    <location>
        <begin position="11"/>
        <end position="248"/>
    </location>
</feature>
<dbReference type="Gene3D" id="1.10.510.10">
    <property type="entry name" value="Transferase(Phosphotransferase) domain 1"/>
    <property type="match status" value="1"/>
</dbReference>
<evidence type="ECO:0000256" key="2">
    <source>
        <dbReference type="ARBA" id="ARBA00022840"/>
    </source>
</evidence>
<evidence type="ECO:0000256" key="1">
    <source>
        <dbReference type="ARBA" id="ARBA00022741"/>
    </source>
</evidence>
<dbReference type="Proteomes" id="UP000316270">
    <property type="component" value="Chromosome 5"/>
</dbReference>